<dbReference type="InterPro" id="IPR004360">
    <property type="entry name" value="Glyas_Fos-R_dOase_dom"/>
</dbReference>
<evidence type="ECO:0000259" key="1">
    <source>
        <dbReference type="PROSITE" id="PS51819"/>
    </source>
</evidence>
<dbReference type="PANTHER" id="PTHR36110:SF2">
    <property type="entry name" value="RING-CLEAVING DIOXYGENASE MHQE-RELATED"/>
    <property type="match status" value="1"/>
</dbReference>
<evidence type="ECO:0000313" key="3">
    <source>
        <dbReference type="Proteomes" id="UP000199544"/>
    </source>
</evidence>
<proteinExistence type="predicted"/>
<dbReference type="Proteomes" id="UP000199544">
    <property type="component" value="Unassembled WGS sequence"/>
</dbReference>
<dbReference type="STRING" id="459525.SAMN04488137_2844"/>
<dbReference type="Pfam" id="PF00903">
    <property type="entry name" value="Glyoxalase"/>
    <property type="match status" value="2"/>
</dbReference>
<dbReference type="CDD" id="cd08347">
    <property type="entry name" value="PcpA_C_like"/>
    <property type="match status" value="1"/>
</dbReference>
<dbReference type="AlphaFoldDB" id="A0A1G9XJI1"/>
<name>A0A1G9XJI1_9BACL</name>
<dbReference type="PROSITE" id="PS51819">
    <property type="entry name" value="VOC"/>
    <property type="match status" value="2"/>
</dbReference>
<dbReference type="InterPro" id="IPR037523">
    <property type="entry name" value="VOC_core"/>
</dbReference>
<dbReference type="CDD" id="cd08346">
    <property type="entry name" value="PcpA_N_like"/>
    <property type="match status" value="1"/>
</dbReference>
<dbReference type="OrthoDB" id="9785698at2"/>
<dbReference type="InterPro" id="IPR052537">
    <property type="entry name" value="Extradiol_RC_dioxygenase"/>
</dbReference>
<sequence length="316" mass="35165">MEKRTSGIHHITAIVGNPQENVDFYAGVLGLRLVKKTVNFDDPGTYHLYFGNEEGSPGTIMTFFPWPGAYSGRTGAGQVGVTSFVVPENSLDFWETRLTTFNISFEKTERFGEKYLTFDDPHGLHLELVSRSEGKNSEWSFGGVSADVAIKGFGGAVLLSGAPHKTMNLLSDVMGMEKVGEEGEYVRFRTSSDLGNIIDVKTTAQPRGMMGTGTVHHIAWRASDYEDHEQWRNHVGNNGYEVTPIIDRQYFNAVYFRESGGILFEIATDPPGFARDEPKDVMGKNLLLPPWLEPEREKIEAVLLPAEARVLKEDQA</sequence>
<gene>
    <name evidence="2" type="ORF">SAMN04488137_2844</name>
</gene>
<dbReference type="EMBL" id="FNHW01000001">
    <property type="protein sequence ID" value="SDM96992.1"/>
    <property type="molecule type" value="Genomic_DNA"/>
</dbReference>
<accession>A0A1G9XJI1</accession>
<dbReference type="RefSeq" id="WP_090235437.1">
    <property type="nucleotide sequence ID" value="NZ_FNHW01000001.1"/>
</dbReference>
<dbReference type="PANTHER" id="PTHR36110">
    <property type="entry name" value="RING-CLEAVING DIOXYGENASE MHQE-RELATED"/>
    <property type="match status" value="1"/>
</dbReference>
<dbReference type="Gene3D" id="3.10.180.10">
    <property type="entry name" value="2,3-Dihydroxybiphenyl 1,2-Dioxygenase, domain 1"/>
    <property type="match status" value="2"/>
</dbReference>
<reference evidence="3" key="1">
    <citation type="submission" date="2016-10" db="EMBL/GenBank/DDBJ databases">
        <authorList>
            <person name="Varghese N."/>
            <person name="Submissions S."/>
        </authorList>
    </citation>
    <scope>NUCLEOTIDE SEQUENCE [LARGE SCALE GENOMIC DNA]</scope>
    <source>
        <strain evidence="3">CGMCC 1.6854</strain>
    </source>
</reference>
<feature type="domain" description="VOC" evidence="1">
    <location>
        <begin position="7"/>
        <end position="131"/>
    </location>
</feature>
<dbReference type="SUPFAM" id="SSF54593">
    <property type="entry name" value="Glyoxalase/Bleomycin resistance protein/Dihydroxybiphenyl dioxygenase"/>
    <property type="match status" value="1"/>
</dbReference>
<evidence type="ECO:0000313" key="2">
    <source>
        <dbReference type="EMBL" id="SDM96992.1"/>
    </source>
</evidence>
<keyword evidence="3" id="KW-1185">Reference proteome</keyword>
<dbReference type="InterPro" id="IPR029068">
    <property type="entry name" value="Glyas_Bleomycin-R_OHBP_Dase"/>
</dbReference>
<organism evidence="2 3">
    <name type="scientific">Fictibacillus solisalsi</name>
    <dbReference type="NCBI Taxonomy" id="459525"/>
    <lineage>
        <taxon>Bacteria</taxon>
        <taxon>Bacillati</taxon>
        <taxon>Bacillota</taxon>
        <taxon>Bacilli</taxon>
        <taxon>Bacillales</taxon>
        <taxon>Fictibacillaceae</taxon>
        <taxon>Fictibacillus</taxon>
    </lineage>
</organism>
<protein>
    <submittedName>
        <fullName evidence="2">Glyoxalase family protein</fullName>
    </submittedName>
</protein>
<feature type="domain" description="VOC" evidence="1">
    <location>
        <begin position="152"/>
        <end position="269"/>
    </location>
</feature>